<dbReference type="GeneID" id="33331994"/>
<dbReference type="EMBL" id="CP014855">
    <property type="protein sequence ID" value="ASJ00979.1"/>
    <property type="molecule type" value="Genomic_DNA"/>
</dbReference>
<dbReference type="InterPro" id="IPR019202">
    <property type="entry name" value="DUF2067"/>
</dbReference>
<proteinExistence type="predicted"/>
<sequence length="214" mass="24720">MSRAKRVITIHVRSEEEKEELLKEIQKLRLPAFIYVHGKLDSIKINVQGTKDEIREAIGKIRAIHNRVRAKLYPDKRGLYHYSPDDLFREAGTSVSLPVLLRTLRLKGETVIFDEDKKELVTSLPWTEALRLVRELGQALAEISLQTTRQIREVVLPVSVVYGIPAEDVLELLVELGLAEWKEDKFKYELIKNKEQALEEVIKHLSKEGEEDED</sequence>
<evidence type="ECO:0008006" key="3">
    <source>
        <dbReference type="Google" id="ProtNLM"/>
    </source>
</evidence>
<name>A0A2Z2M6V8_THEGO</name>
<dbReference type="Pfam" id="PF09840">
    <property type="entry name" value="DUF2067"/>
    <property type="match status" value="1"/>
</dbReference>
<evidence type="ECO:0000313" key="1">
    <source>
        <dbReference type="EMBL" id="ASJ00979.1"/>
    </source>
</evidence>
<organism evidence="1 2">
    <name type="scientific">Thermococcus gorgonarius</name>
    <dbReference type="NCBI Taxonomy" id="71997"/>
    <lineage>
        <taxon>Archaea</taxon>
        <taxon>Methanobacteriati</taxon>
        <taxon>Methanobacteriota</taxon>
        <taxon>Thermococci</taxon>
        <taxon>Thermococcales</taxon>
        <taxon>Thermococcaceae</taxon>
        <taxon>Thermococcus</taxon>
    </lineage>
</organism>
<reference evidence="1 2" key="1">
    <citation type="submission" date="2016-03" db="EMBL/GenBank/DDBJ databases">
        <title>Complete genome sequence of Thermococcus gorgonarius.</title>
        <authorList>
            <person name="Oger P.M."/>
        </authorList>
    </citation>
    <scope>NUCLEOTIDE SEQUENCE [LARGE SCALE GENOMIC DNA]</scope>
    <source>
        <strain evidence="1 2">W-12</strain>
    </source>
</reference>
<keyword evidence="2" id="KW-1185">Reference proteome</keyword>
<protein>
    <recommendedName>
        <fullName evidence="3">DUF2067 domain-containing protein</fullName>
    </recommendedName>
</protein>
<evidence type="ECO:0000313" key="2">
    <source>
        <dbReference type="Proteomes" id="UP000250134"/>
    </source>
</evidence>
<dbReference type="RefSeq" id="WP_088885317.1">
    <property type="nucleotide sequence ID" value="NZ_CP014855.1"/>
</dbReference>
<dbReference type="KEGG" id="tgg:A3K92_05545"/>
<dbReference type="OrthoDB" id="85910at2157"/>
<dbReference type="AlphaFoldDB" id="A0A2Z2M6V8"/>
<gene>
    <name evidence="1" type="ORF">A3K92_05545</name>
</gene>
<dbReference type="Proteomes" id="UP000250134">
    <property type="component" value="Chromosome"/>
</dbReference>
<accession>A0A2Z2M6V8</accession>